<organism evidence="1 2">
    <name type="scientific">Eumeta variegata</name>
    <name type="common">Bagworm moth</name>
    <name type="synonym">Eumeta japonica</name>
    <dbReference type="NCBI Taxonomy" id="151549"/>
    <lineage>
        <taxon>Eukaryota</taxon>
        <taxon>Metazoa</taxon>
        <taxon>Ecdysozoa</taxon>
        <taxon>Arthropoda</taxon>
        <taxon>Hexapoda</taxon>
        <taxon>Insecta</taxon>
        <taxon>Pterygota</taxon>
        <taxon>Neoptera</taxon>
        <taxon>Endopterygota</taxon>
        <taxon>Lepidoptera</taxon>
        <taxon>Glossata</taxon>
        <taxon>Ditrysia</taxon>
        <taxon>Tineoidea</taxon>
        <taxon>Psychidae</taxon>
        <taxon>Oiketicinae</taxon>
        <taxon>Eumeta</taxon>
    </lineage>
</organism>
<dbReference type="EMBL" id="BGZK01001034">
    <property type="protein sequence ID" value="GBP69233.1"/>
    <property type="molecule type" value="Genomic_DNA"/>
</dbReference>
<proteinExistence type="predicted"/>
<accession>A0A4C1Y1G9</accession>
<gene>
    <name evidence="1" type="ORF">EVAR_96747_1</name>
</gene>
<sequence length="89" mass="10193">MIDTSKRCIGSITPRWAIAVTTVDTDTAKTSDTEEVYRAFGSGHSAVLNLKTDRPTCPWLRFESYTIRLKRRRTRPLRRRPPRVAQTSA</sequence>
<reference evidence="1 2" key="1">
    <citation type="journal article" date="2019" name="Commun. Biol.">
        <title>The bagworm genome reveals a unique fibroin gene that provides high tensile strength.</title>
        <authorList>
            <person name="Kono N."/>
            <person name="Nakamura H."/>
            <person name="Ohtoshi R."/>
            <person name="Tomita M."/>
            <person name="Numata K."/>
            <person name="Arakawa K."/>
        </authorList>
    </citation>
    <scope>NUCLEOTIDE SEQUENCE [LARGE SCALE GENOMIC DNA]</scope>
</reference>
<protein>
    <submittedName>
        <fullName evidence="1">Uncharacterized protein</fullName>
    </submittedName>
</protein>
<evidence type="ECO:0000313" key="1">
    <source>
        <dbReference type="EMBL" id="GBP69233.1"/>
    </source>
</evidence>
<dbReference type="AlphaFoldDB" id="A0A4C1Y1G9"/>
<evidence type="ECO:0000313" key="2">
    <source>
        <dbReference type="Proteomes" id="UP000299102"/>
    </source>
</evidence>
<keyword evidence="2" id="KW-1185">Reference proteome</keyword>
<dbReference type="Proteomes" id="UP000299102">
    <property type="component" value="Unassembled WGS sequence"/>
</dbReference>
<comment type="caution">
    <text evidence="1">The sequence shown here is derived from an EMBL/GenBank/DDBJ whole genome shotgun (WGS) entry which is preliminary data.</text>
</comment>
<name>A0A4C1Y1G9_EUMVA</name>